<proteinExistence type="predicted"/>
<evidence type="ECO:0000256" key="1">
    <source>
        <dbReference type="ARBA" id="ARBA00022729"/>
    </source>
</evidence>
<accession>A0A7Y9KIA6</accession>
<dbReference type="SUPFAM" id="SSF50494">
    <property type="entry name" value="Trypsin-like serine proteases"/>
    <property type="match status" value="1"/>
</dbReference>
<dbReference type="PANTHER" id="PTHR15462">
    <property type="entry name" value="SERINE PROTEASE"/>
    <property type="match status" value="1"/>
</dbReference>
<dbReference type="Gene3D" id="2.40.10.10">
    <property type="entry name" value="Trypsin-like serine proteases"/>
    <property type="match status" value="2"/>
</dbReference>
<protein>
    <submittedName>
        <fullName evidence="2">V8-like Glu-specific endopeptidase</fullName>
    </submittedName>
</protein>
<keyword evidence="1" id="KW-0732">Signal</keyword>
<dbReference type="Proteomes" id="UP000591272">
    <property type="component" value="Unassembled WGS sequence"/>
</dbReference>
<dbReference type="RefSeq" id="WP_179837350.1">
    <property type="nucleotide sequence ID" value="NZ_BMRD01000002.1"/>
</dbReference>
<sequence>MRKECFVRKYLDIGAALVLAPVLATGVGAVGVPSAKADGVPTAPSLRAGAPHRVLPRSPSRPLDTARLAAGINPTVGRLEYDNPDTPGKVGVCAAAAVRSNNRNLIVTAGHCMSKGGANLKYKNVKFWPGATQSDPAPFGVFEAFRSNAVRAWGVEGDERYDFGFVNLKPNYKGQRLGDVVGENGLSVNESYVAQRTVISYPVPLRIQKECFGETRPFLPAPESRVRINCDFPKGSSGGPWLKDYDASTRLGLINGVISHVARDASFNLSPYFDDAIWEQYQRSATY</sequence>
<keyword evidence="3" id="KW-1185">Reference proteome</keyword>
<dbReference type="InterPro" id="IPR018114">
    <property type="entry name" value="TRYPSIN_HIS"/>
</dbReference>
<reference evidence="2 3" key="1">
    <citation type="submission" date="2020-07" db="EMBL/GenBank/DDBJ databases">
        <title>Sequencing the genomes of 1000 actinobacteria strains.</title>
        <authorList>
            <person name="Klenk H.-P."/>
        </authorList>
    </citation>
    <scope>NUCLEOTIDE SEQUENCE [LARGE SCALE GENOMIC DNA]</scope>
    <source>
        <strain evidence="2 3">DSM 43461</strain>
    </source>
</reference>
<organism evidence="2 3">
    <name type="scientific">Actinomadura citrea</name>
    <dbReference type="NCBI Taxonomy" id="46158"/>
    <lineage>
        <taxon>Bacteria</taxon>
        <taxon>Bacillati</taxon>
        <taxon>Actinomycetota</taxon>
        <taxon>Actinomycetes</taxon>
        <taxon>Streptosporangiales</taxon>
        <taxon>Thermomonosporaceae</taxon>
        <taxon>Actinomadura</taxon>
    </lineage>
</organism>
<gene>
    <name evidence="2" type="ORF">BJ999_007179</name>
</gene>
<name>A0A7Y9KIA6_9ACTN</name>
<evidence type="ECO:0000313" key="3">
    <source>
        <dbReference type="Proteomes" id="UP000591272"/>
    </source>
</evidence>
<dbReference type="InterPro" id="IPR043504">
    <property type="entry name" value="Peptidase_S1_PA_chymotrypsin"/>
</dbReference>
<dbReference type="AlphaFoldDB" id="A0A7Y9KIA6"/>
<comment type="caution">
    <text evidence="2">The sequence shown here is derived from an EMBL/GenBank/DDBJ whole genome shotgun (WGS) entry which is preliminary data.</text>
</comment>
<dbReference type="PANTHER" id="PTHR15462:SF19">
    <property type="entry name" value="PEPTIDASE S1 DOMAIN-CONTAINING PROTEIN"/>
    <property type="match status" value="1"/>
</dbReference>
<dbReference type="PROSITE" id="PS00134">
    <property type="entry name" value="TRYPSIN_HIS"/>
    <property type="match status" value="1"/>
</dbReference>
<dbReference type="EMBL" id="JACCBT010000001">
    <property type="protein sequence ID" value="NYE16883.1"/>
    <property type="molecule type" value="Genomic_DNA"/>
</dbReference>
<dbReference type="InterPro" id="IPR009003">
    <property type="entry name" value="Peptidase_S1_PA"/>
</dbReference>
<dbReference type="GO" id="GO:0004252">
    <property type="term" value="F:serine-type endopeptidase activity"/>
    <property type="evidence" value="ECO:0007669"/>
    <property type="project" value="InterPro"/>
</dbReference>
<evidence type="ECO:0000313" key="2">
    <source>
        <dbReference type="EMBL" id="NYE16883.1"/>
    </source>
</evidence>
<dbReference type="InterPro" id="IPR050966">
    <property type="entry name" value="Glutamyl_endopeptidase"/>
</dbReference>
<dbReference type="GO" id="GO:0006508">
    <property type="term" value="P:proteolysis"/>
    <property type="evidence" value="ECO:0007669"/>
    <property type="project" value="InterPro"/>
</dbReference>